<accession>A0A6C0HBZ8</accession>
<dbReference type="InterPro" id="IPR043862">
    <property type="entry name" value="DUF5824"/>
</dbReference>
<dbReference type="EMBL" id="MN739926">
    <property type="protein sequence ID" value="QHT78029.1"/>
    <property type="molecule type" value="Genomic_DNA"/>
</dbReference>
<evidence type="ECO:0000313" key="2">
    <source>
        <dbReference type="EMBL" id="QHT78029.1"/>
    </source>
</evidence>
<name>A0A6C0HBZ8_9ZZZZ</name>
<reference evidence="2" key="1">
    <citation type="journal article" date="2020" name="Nature">
        <title>Giant virus diversity and host interactions through global metagenomics.</title>
        <authorList>
            <person name="Schulz F."/>
            <person name="Roux S."/>
            <person name="Paez-Espino D."/>
            <person name="Jungbluth S."/>
            <person name="Walsh D.A."/>
            <person name="Denef V.J."/>
            <person name="McMahon K.D."/>
            <person name="Konstantinidis K.T."/>
            <person name="Eloe-Fadrosh E.A."/>
            <person name="Kyrpides N.C."/>
            <person name="Woyke T."/>
        </authorList>
    </citation>
    <scope>NUCLEOTIDE SEQUENCE</scope>
    <source>
        <strain evidence="2">GVMAG-M-3300023179-90</strain>
    </source>
</reference>
<proteinExistence type="predicted"/>
<evidence type="ECO:0000259" key="1">
    <source>
        <dbReference type="Pfam" id="PF19141"/>
    </source>
</evidence>
<sequence>MENIIERYIPPSLSQSDLKKQKKNIIKSRKLYRKGQYYQRPSVKSFKSRKSRHLEHARKLYGIDKIHPSKELAEKTQCSQEALEKIVNKGRGAYYSSGSRPNQTAESWGIARLASAVTGGNASIVDYHILKSGCKKTSKALKLANKTCKKQGKCHTAQ</sequence>
<dbReference type="Pfam" id="PF19141">
    <property type="entry name" value="DUF5824"/>
    <property type="match status" value="1"/>
</dbReference>
<organism evidence="2">
    <name type="scientific">viral metagenome</name>
    <dbReference type="NCBI Taxonomy" id="1070528"/>
    <lineage>
        <taxon>unclassified sequences</taxon>
        <taxon>metagenomes</taxon>
        <taxon>organismal metagenomes</taxon>
    </lineage>
</organism>
<dbReference type="AlphaFoldDB" id="A0A6C0HBZ8"/>
<feature type="domain" description="DUF5824" evidence="1">
    <location>
        <begin position="22"/>
        <end position="120"/>
    </location>
</feature>
<protein>
    <recommendedName>
        <fullName evidence="1">DUF5824 domain-containing protein</fullName>
    </recommendedName>
</protein>